<dbReference type="InterPro" id="IPR006480">
    <property type="entry name" value="Phage_holin_4_1"/>
</dbReference>
<evidence type="ECO:0000313" key="5">
    <source>
        <dbReference type="EMBL" id="GAA0206147.1"/>
    </source>
</evidence>
<keyword evidence="3" id="KW-1133">Transmembrane helix</keyword>
<dbReference type="RefSeq" id="WP_304988420.1">
    <property type="nucleotide sequence ID" value="NZ_BAAACR010000004.1"/>
</dbReference>
<evidence type="ECO:0000256" key="3">
    <source>
        <dbReference type="ARBA" id="ARBA00022989"/>
    </source>
</evidence>
<comment type="subcellular location">
    <subcellularLocation>
        <location evidence="1">Membrane</location>
        <topology evidence="1">Multi-pass membrane protein</topology>
    </subcellularLocation>
</comment>
<keyword evidence="6" id="KW-1185">Reference proteome</keyword>
<evidence type="ECO:0000256" key="4">
    <source>
        <dbReference type="ARBA" id="ARBA00023136"/>
    </source>
</evidence>
<accession>A0ABN0SYL1</accession>
<reference evidence="5 6" key="1">
    <citation type="journal article" date="2019" name="Int. J. Syst. Evol. Microbiol.">
        <title>The Global Catalogue of Microorganisms (GCM) 10K type strain sequencing project: providing services to taxonomists for standard genome sequencing and annotation.</title>
        <authorList>
            <consortium name="The Broad Institute Genomics Platform"/>
            <consortium name="The Broad Institute Genome Sequencing Center for Infectious Disease"/>
            <person name="Wu L."/>
            <person name="Ma J."/>
        </authorList>
    </citation>
    <scope>NUCLEOTIDE SEQUENCE [LARGE SCALE GENOMIC DNA]</scope>
    <source>
        <strain evidence="5 6">JCM 8542</strain>
    </source>
</reference>
<dbReference type="Pfam" id="PF05105">
    <property type="entry name" value="Phage_holin_4_1"/>
    <property type="match status" value="1"/>
</dbReference>
<proteinExistence type="predicted"/>
<sequence length="154" mass="16544">MLVQSILTWFTDCVPTGTEVEAGSMTAVVGGVIAYLCGWDKAMEALLVLMGMDYVTGMLAAKVNPNLGGWNSKVGFRGICKKVLILSIVALAHFISDLTGGEAARVLVIWFFIGNEGLSIIENAANSGVPVPKKLQDTLEQLKNEKDEKKGEQK</sequence>
<evidence type="ECO:0000256" key="1">
    <source>
        <dbReference type="ARBA" id="ARBA00004141"/>
    </source>
</evidence>
<dbReference type="Proteomes" id="UP001500399">
    <property type="component" value="Unassembled WGS sequence"/>
</dbReference>
<comment type="caution">
    <text evidence="5">The sequence shown here is derived from an EMBL/GenBank/DDBJ whole genome shotgun (WGS) entry which is preliminary data.</text>
</comment>
<dbReference type="EMBL" id="BAAACR010000004">
    <property type="protein sequence ID" value="GAA0206147.1"/>
    <property type="molecule type" value="Genomic_DNA"/>
</dbReference>
<protein>
    <submittedName>
        <fullName evidence="5">Phage holin family protein</fullName>
    </submittedName>
</protein>
<organism evidence="5 6">
    <name type="scientific">Selenomonas dianae</name>
    <dbReference type="NCBI Taxonomy" id="135079"/>
    <lineage>
        <taxon>Bacteria</taxon>
        <taxon>Bacillati</taxon>
        <taxon>Bacillota</taxon>
        <taxon>Negativicutes</taxon>
        <taxon>Selenomonadales</taxon>
        <taxon>Selenomonadaceae</taxon>
        <taxon>Selenomonas</taxon>
    </lineage>
</organism>
<keyword evidence="2" id="KW-0812">Transmembrane</keyword>
<name>A0ABN0SYL1_9FIRM</name>
<evidence type="ECO:0000256" key="2">
    <source>
        <dbReference type="ARBA" id="ARBA00022692"/>
    </source>
</evidence>
<gene>
    <name evidence="5" type="ORF">GCM10008919_06730</name>
</gene>
<dbReference type="NCBIfam" id="TIGR01593">
    <property type="entry name" value="holin_tox_secr"/>
    <property type="match status" value="1"/>
</dbReference>
<keyword evidence="4" id="KW-0472">Membrane</keyword>
<evidence type="ECO:0000313" key="6">
    <source>
        <dbReference type="Proteomes" id="UP001500399"/>
    </source>
</evidence>